<feature type="region of interest" description="Disordered" evidence="1">
    <location>
        <begin position="1"/>
        <end position="73"/>
    </location>
</feature>
<accession>A0AAV2KLW5</accession>
<feature type="compositionally biased region" description="Basic and acidic residues" evidence="1">
    <location>
        <begin position="1"/>
        <end position="23"/>
    </location>
</feature>
<dbReference type="Proteomes" id="UP001497482">
    <property type="component" value="Chromosome 19"/>
</dbReference>
<evidence type="ECO:0000313" key="3">
    <source>
        <dbReference type="Proteomes" id="UP001497482"/>
    </source>
</evidence>
<sequence length="73" mass="8025">MWEKTGRTERSVFRGQGHNETHRKLVSSAKQNKSPSAQVTSCSSRSTLSSPLPHLSLNHKHAPLPGGPRPVWA</sequence>
<evidence type="ECO:0000313" key="2">
    <source>
        <dbReference type="EMBL" id="CAL1590926.1"/>
    </source>
</evidence>
<keyword evidence="3" id="KW-1185">Reference proteome</keyword>
<dbReference type="EMBL" id="OZ035841">
    <property type="protein sequence ID" value="CAL1590926.1"/>
    <property type="molecule type" value="Genomic_DNA"/>
</dbReference>
<proteinExistence type="predicted"/>
<feature type="compositionally biased region" description="Polar residues" evidence="1">
    <location>
        <begin position="28"/>
        <end position="39"/>
    </location>
</feature>
<protein>
    <submittedName>
        <fullName evidence="2">Uncharacterized protein</fullName>
    </submittedName>
</protein>
<feature type="compositionally biased region" description="Low complexity" evidence="1">
    <location>
        <begin position="40"/>
        <end position="56"/>
    </location>
</feature>
<dbReference type="AlphaFoldDB" id="A0AAV2KLW5"/>
<evidence type="ECO:0000256" key="1">
    <source>
        <dbReference type="SAM" id="MobiDB-lite"/>
    </source>
</evidence>
<gene>
    <name evidence="2" type="ORF">KC01_LOCUS20363</name>
</gene>
<organism evidence="2 3">
    <name type="scientific">Knipowitschia caucasica</name>
    <name type="common">Caucasian dwarf goby</name>
    <name type="synonym">Pomatoschistus caucasicus</name>
    <dbReference type="NCBI Taxonomy" id="637954"/>
    <lineage>
        <taxon>Eukaryota</taxon>
        <taxon>Metazoa</taxon>
        <taxon>Chordata</taxon>
        <taxon>Craniata</taxon>
        <taxon>Vertebrata</taxon>
        <taxon>Euteleostomi</taxon>
        <taxon>Actinopterygii</taxon>
        <taxon>Neopterygii</taxon>
        <taxon>Teleostei</taxon>
        <taxon>Neoteleostei</taxon>
        <taxon>Acanthomorphata</taxon>
        <taxon>Gobiaria</taxon>
        <taxon>Gobiiformes</taxon>
        <taxon>Gobioidei</taxon>
        <taxon>Gobiidae</taxon>
        <taxon>Gobiinae</taxon>
        <taxon>Knipowitschia</taxon>
    </lineage>
</organism>
<name>A0AAV2KLW5_KNICA</name>
<reference evidence="2 3" key="1">
    <citation type="submission" date="2024-04" db="EMBL/GenBank/DDBJ databases">
        <authorList>
            <person name="Waldvogel A.-M."/>
            <person name="Schoenle A."/>
        </authorList>
    </citation>
    <scope>NUCLEOTIDE SEQUENCE [LARGE SCALE GENOMIC DNA]</scope>
</reference>